<feature type="domain" description="HTH-type transcriptional regulator MT1864/Rv1816-like C-terminal" evidence="3">
    <location>
        <begin position="2"/>
        <end position="110"/>
    </location>
</feature>
<dbReference type="Gene3D" id="1.10.357.10">
    <property type="entry name" value="Tetracycline Repressor, domain 2"/>
    <property type="match status" value="1"/>
</dbReference>
<organism evidence="4 5">
    <name type="scientific">Corynebacterium incognita</name>
    <dbReference type="NCBI Taxonomy" id="2754725"/>
    <lineage>
        <taxon>Bacteria</taxon>
        <taxon>Bacillati</taxon>
        <taxon>Actinomycetota</taxon>
        <taxon>Actinomycetes</taxon>
        <taxon>Mycobacteriales</taxon>
        <taxon>Corynebacteriaceae</taxon>
        <taxon>Corynebacterium</taxon>
    </lineage>
</organism>
<dbReference type="InterPro" id="IPR036271">
    <property type="entry name" value="Tet_transcr_reg_TetR-rel_C_sf"/>
</dbReference>
<evidence type="ECO:0000313" key="5">
    <source>
        <dbReference type="Proteomes" id="UP000515743"/>
    </source>
</evidence>
<protein>
    <submittedName>
        <fullName evidence="4">WHG domain-containing protein</fullName>
    </submittedName>
</protein>
<evidence type="ECO:0000256" key="1">
    <source>
        <dbReference type="ARBA" id="ARBA00023015"/>
    </source>
</evidence>
<dbReference type="EMBL" id="CP059404">
    <property type="protein sequence ID" value="QNE89795.1"/>
    <property type="molecule type" value="Genomic_DNA"/>
</dbReference>
<dbReference type="InterPro" id="IPR025996">
    <property type="entry name" value="MT1864/Rv1816-like_C"/>
</dbReference>
<keyword evidence="5" id="KW-1185">Reference proteome</keyword>
<dbReference type="Proteomes" id="UP000515743">
    <property type="component" value="Chromosome"/>
</dbReference>
<name>A0A7G7CQC9_9CORY</name>
<gene>
    <name evidence="4" type="ORF">H0194_01705</name>
</gene>
<keyword evidence="1" id="KW-0805">Transcription regulation</keyword>
<dbReference type="RefSeq" id="WP_185176169.1">
    <property type="nucleotide sequence ID" value="NZ_CP059404.1"/>
</dbReference>
<keyword evidence="2" id="KW-0804">Transcription</keyword>
<dbReference type="SUPFAM" id="SSF48498">
    <property type="entry name" value="Tetracyclin repressor-like, C-terminal domain"/>
    <property type="match status" value="1"/>
</dbReference>
<evidence type="ECO:0000313" key="4">
    <source>
        <dbReference type="EMBL" id="QNE89795.1"/>
    </source>
</evidence>
<accession>A0A7G7CQC9</accession>
<dbReference type="AlphaFoldDB" id="A0A7G7CQC9"/>
<sequence length="135" mass="14608">MACRETYVDFATANKNFFDCIIASKEFGLTHVFDIPESTIATPGTVGNSEVPTYTAFADLIYDIAKEQGTTAEISHVDAAFVAVWSAVHGLAVLLNNGYFDVYGDEKKAMIAFAVIANALRGISLDEVTEPHHSD</sequence>
<dbReference type="Pfam" id="PF13305">
    <property type="entry name" value="TetR_C_33"/>
    <property type="match status" value="1"/>
</dbReference>
<evidence type="ECO:0000259" key="3">
    <source>
        <dbReference type="Pfam" id="PF13305"/>
    </source>
</evidence>
<proteinExistence type="predicted"/>
<reference evidence="4 5" key="1">
    <citation type="submission" date="2020-07" db="EMBL/GenBank/DDBJ databases">
        <title>Complete genome and description of Corynebacterium incognita strain Marseille-Q3630 sp. nov.</title>
        <authorList>
            <person name="Boxberger M."/>
        </authorList>
    </citation>
    <scope>NUCLEOTIDE SEQUENCE [LARGE SCALE GENOMIC DNA]</scope>
    <source>
        <strain evidence="4 5">Marseille-Q3630</strain>
    </source>
</reference>
<dbReference type="KEGG" id="cik:H0194_01705"/>
<evidence type="ECO:0000256" key="2">
    <source>
        <dbReference type="ARBA" id="ARBA00023163"/>
    </source>
</evidence>